<keyword evidence="5" id="KW-0233">DNA recombination</keyword>
<evidence type="ECO:0000313" key="8">
    <source>
        <dbReference type="EMBL" id="RTH00026.1"/>
    </source>
</evidence>
<dbReference type="Proteomes" id="UP000288082">
    <property type="component" value="Unassembled WGS sequence"/>
</dbReference>
<evidence type="ECO:0000256" key="3">
    <source>
        <dbReference type="ARBA" id="ARBA00022578"/>
    </source>
</evidence>
<dbReference type="InterPro" id="IPR001959">
    <property type="entry name" value="Transposase"/>
</dbReference>
<dbReference type="GO" id="GO:0003677">
    <property type="term" value="F:DNA binding"/>
    <property type="evidence" value="ECO:0007669"/>
    <property type="project" value="UniProtKB-KW"/>
</dbReference>
<dbReference type="AlphaFoldDB" id="A0A430QY15"/>
<name>A0A430QY15_THESC</name>
<keyword evidence="4" id="KW-0238">DNA-binding</keyword>
<dbReference type="InterPro" id="IPR010095">
    <property type="entry name" value="Cas12f1-like_TNB"/>
</dbReference>
<sequence length="376" mass="42146">MSLLSVKCKLIPDASTAEKLSRTVEQFANACNYALQVARQENAWNKFALQRLVYRELRERFGLSANLAVRVIARVGKRKGHKVGGFKATSVDYDQRILSVNVDTETVSLSTVDGRARVPMRIAGYQRHLLRTAKSIQGGQLVRGRDSWYVHLWCEYDDPPAMAPNGFLGVDLGIVNIATDSDGEAYSGKHLNSVRHRYRRLRRKLQKKGTKSAKRLLKKLSGKEKRFANDLNHRISKRIVAKAQRTGRGIALEDLRGIRERVRLRKPQRATLHSWAFHDLGQKLRYKAERSGVALVWVDPANTSRQCPACGHTEKANRPTQALFRCVVCGYSGAADYVAACNIASRAAVIQPNAGVRDAMHGYRATCKPRTSVRGR</sequence>
<proteinExistence type="inferred from homology"/>
<feature type="domain" description="Cas12f1-like TNB" evidence="7">
    <location>
        <begin position="277"/>
        <end position="343"/>
    </location>
</feature>
<gene>
    <name evidence="8" type="ORF">CSW50_11300</name>
</gene>
<evidence type="ECO:0000313" key="9">
    <source>
        <dbReference type="Proteomes" id="UP000288082"/>
    </source>
</evidence>
<reference evidence="8 9" key="1">
    <citation type="journal article" date="2019" name="Extremophiles">
        <title>Biogeography of thermophiles and predominance of Thermus scotoductus in domestic water heaters.</title>
        <authorList>
            <person name="Wilpiszeski R.L."/>
            <person name="Zhang Z."/>
            <person name="House C.H."/>
        </authorList>
    </citation>
    <scope>NUCLEOTIDE SEQUENCE [LARGE SCALE GENOMIC DNA]</scope>
    <source>
        <strain evidence="8 9">38_S38</strain>
    </source>
</reference>
<evidence type="ECO:0000256" key="1">
    <source>
        <dbReference type="ARBA" id="ARBA00008761"/>
    </source>
</evidence>
<comment type="caution">
    <text evidence="8">The sequence shown here is derived from an EMBL/GenBank/DDBJ whole genome shotgun (WGS) entry which is preliminary data.</text>
</comment>
<comment type="similarity">
    <text evidence="2">In the N-terminal section; belongs to the transposase 2 family.</text>
</comment>
<organism evidence="8 9">
    <name type="scientific">Thermus scotoductus</name>
    <dbReference type="NCBI Taxonomy" id="37636"/>
    <lineage>
        <taxon>Bacteria</taxon>
        <taxon>Thermotogati</taxon>
        <taxon>Deinococcota</taxon>
        <taxon>Deinococci</taxon>
        <taxon>Thermales</taxon>
        <taxon>Thermaceae</taxon>
        <taxon>Thermus</taxon>
    </lineage>
</organism>
<evidence type="ECO:0000256" key="5">
    <source>
        <dbReference type="ARBA" id="ARBA00023172"/>
    </source>
</evidence>
<evidence type="ECO:0000259" key="7">
    <source>
        <dbReference type="Pfam" id="PF07282"/>
    </source>
</evidence>
<dbReference type="GO" id="GO:0006310">
    <property type="term" value="P:DNA recombination"/>
    <property type="evidence" value="ECO:0007669"/>
    <property type="project" value="UniProtKB-KW"/>
</dbReference>
<dbReference type="Pfam" id="PF01385">
    <property type="entry name" value="OrfB_IS605"/>
    <property type="match status" value="1"/>
</dbReference>
<evidence type="ECO:0000256" key="2">
    <source>
        <dbReference type="ARBA" id="ARBA00011044"/>
    </source>
</evidence>
<dbReference type="EMBL" id="PELM01000448">
    <property type="protein sequence ID" value="RTH00026.1"/>
    <property type="molecule type" value="Genomic_DNA"/>
</dbReference>
<evidence type="ECO:0000256" key="4">
    <source>
        <dbReference type="ARBA" id="ARBA00023125"/>
    </source>
</evidence>
<dbReference type="PANTHER" id="PTHR30405">
    <property type="entry name" value="TRANSPOSASE"/>
    <property type="match status" value="1"/>
</dbReference>
<evidence type="ECO:0000259" key="6">
    <source>
        <dbReference type="Pfam" id="PF01385"/>
    </source>
</evidence>
<accession>A0A430QY15</accession>
<dbReference type="RefSeq" id="WP_126187831.1">
    <property type="nucleotide sequence ID" value="NZ_PELM01000448.1"/>
</dbReference>
<dbReference type="InterPro" id="IPR051399">
    <property type="entry name" value="RNA-guided_DNA_endo/Transpos"/>
</dbReference>
<dbReference type="Pfam" id="PF07282">
    <property type="entry name" value="Cas12f1-like_TNB"/>
    <property type="match status" value="1"/>
</dbReference>
<comment type="similarity">
    <text evidence="1">In the C-terminal section; belongs to the transposase 35 family.</text>
</comment>
<keyword evidence="3" id="KW-0815">Transposition</keyword>
<protein>
    <submittedName>
        <fullName evidence="8">Transposase</fullName>
    </submittedName>
</protein>
<dbReference type="PANTHER" id="PTHR30405:SF11">
    <property type="entry name" value="RNA-GUIDED DNA ENDONUCLEASE RV2885C-RELATED"/>
    <property type="match status" value="1"/>
</dbReference>
<dbReference type="NCBIfam" id="TIGR01766">
    <property type="entry name" value="IS200/IS605 family accessory protein TnpB-like domain"/>
    <property type="match status" value="1"/>
</dbReference>
<dbReference type="GO" id="GO:0032196">
    <property type="term" value="P:transposition"/>
    <property type="evidence" value="ECO:0007669"/>
    <property type="project" value="UniProtKB-KW"/>
</dbReference>
<dbReference type="NCBIfam" id="NF040570">
    <property type="entry name" value="guided_TnpB"/>
    <property type="match status" value="1"/>
</dbReference>
<feature type="domain" description="Probable transposase IS891/IS1136/IS1341" evidence="6">
    <location>
        <begin position="154"/>
        <end position="246"/>
    </location>
</feature>